<name>A0AAN5CTF2_9BILA</name>
<dbReference type="GO" id="GO:0005471">
    <property type="term" value="F:ATP:ADP antiporter activity"/>
    <property type="evidence" value="ECO:0007669"/>
    <property type="project" value="UniProtKB-UniRule"/>
</dbReference>
<organism evidence="14 15">
    <name type="scientific">Pristionchus mayeri</name>
    <dbReference type="NCBI Taxonomy" id="1317129"/>
    <lineage>
        <taxon>Eukaryota</taxon>
        <taxon>Metazoa</taxon>
        <taxon>Ecdysozoa</taxon>
        <taxon>Nematoda</taxon>
        <taxon>Chromadorea</taxon>
        <taxon>Rhabditida</taxon>
        <taxon>Rhabditina</taxon>
        <taxon>Diplogasteromorpha</taxon>
        <taxon>Diplogasteroidea</taxon>
        <taxon>Neodiplogasteridae</taxon>
        <taxon>Pristionchus</taxon>
    </lineage>
</organism>
<evidence type="ECO:0000256" key="3">
    <source>
        <dbReference type="ARBA" id="ARBA00022448"/>
    </source>
</evidence>
<evidence type="ECO:0000256" key="8">
    <source>
        <dbReference type="ARBA" id="ARBA00022989"/>
    </source>
</evidence>
<dbReference type="GO" id="GO:0140021">
    <property type="term" value="P:mitochondrial ADP transmembrane transport"/>
    <property type="evidence" value="ECO:0007669"/>
    <property type="project" value="InterPro"/>
</dbReference>
<feature type="transmembrane region" description="Helical" evidence="13">
    <location>
        <begin position="89"/>
        <end position="120"/>
    </location>
</feature>
<protein>
    <recommendedName>
        <fullName evidence="13">ADP/ATP translocase</fullName>
    </recommendedName>
    <alternativeName>
        <fullName evidence="13">ADP,ATP carrier protein</fullName>
    </alternativeName>
</protein>
<dbReference type="InterPro" id="IPR023395">
    <property type="entry name" value="MCP_dom_sf"/>
</dbReference>
<keyword evidence="4" id="KW-0050">Antiport</keyword>
<dbReference type="PANTHER" id="PTHR45635">
    <property type="entry name" value="ADP,ATP CARRIER PROTEIN 1-RELATED-RELATED"/>
    <property type="match status" value="1"/>
</dbReference>
<dbReference type="PANTHER" id="PTHR45635:SF14">
    <property type="entry name" value="ADP_ATP TRANSLOCASE"/>
    <property type="match status" value="1"/>
</dbReference>
<comment type="caution">
    <text evidence="13">Lacks conserved residue(s) required for the propagation of feature annotation.</text>
</comment>
<comment type="subunit">
    <text evidence="13">Monomer.</text>
</comment>
<keyword evidence="3 13" id="KW-0813">Transport</keyword>
<dbReference type="PROSITE" id="PS50920">
    <property type="entry name" value="SOLCAR"/>
    <property type="match status" value="1"/>
</dbReference>
<keyword evidence="5 12" id="KW-0812">Transmembrane</keyword>
<keyword evidence="8 13" id="KW-1133">Transmembrane helix</keyword>
<dbReference type="GO" id="GO:1990544">
    <property type="term" value="P:mitochondrial ATP transmembrane transport"/>
    <property type="evidence" value="ECO:0007669"/>
    <property type="project" value="InterPro"/>
</dbReference>
<dbReference type="GO" id="GO:0005743">
    <property type="term" value="C:mitochondrial inner membrane"/>
    <property type="evidence" value="ECO:0007669"/>
    <property type="project" value="UniProtKB-SubCell"/>
</dbReference>
<dbReference type="GO" id="GO:1901029">
    <property type="term" value="P:negative regulation of mitochondrial outer membrane permeabilization involved in apoptotic signaling pathway"/>
    <property type="evidence" value="ECO:0007669"/>
    <property type="project" value="TreeGrafter"/>
</dbReference>
<feature type="transmembrane region" description="Helical" evidence="13">
    <location>
        <begin position="51"/>
        <end position="69"/>
    </location>
</feature>
<evidence type="ECO:0000256" key="12">
    <source>
        <dbReference type="PROSITE-ProRule" id="PRU00282"/>
    </source>
</evidence>
<dbReference type="InterPro" id="IPR002113">
    <property type="entry name" value="ADT_euk_type"/>
</dbReference>
<comment type="caution">
    <text evidence="14">The sequence shown here is derived from an EMBL/GenBank/DDBJ whole genome shotgun (WGS) entry which is preliminary data.</text>
</comment>
<keyword evidence="10 12" id="KW-0472">Membrane</keyword>
<reference evidence="15" key="1">
    <citation type="submission" date="2022-10" db="EMBL/GenBank/DDBJ databases">
        <title>Genome assembly of Pristionchus species.</title>
        <authorList>
            <person name="Yoshida K."/>
            <person name="Sommer R.J."/>
        </authorList>
    </citation>
    <scope>NUCLEOTIDE SEQUENCE [LARGE SCALE GENOMIC DNA]</scope>
    <source>
        <strain evidence="15">RS5460</strain>
    </source>
</reference>
<comment type="subcellular location">
    <subcellularLocation>
        <location evidence="13">Membrane</location>
        <topology evidence="13">Multi-pass membrane protein</topology>
    </subcellularLocation>
    <subcellularLocation>
        <location evidence="1">Mitochondrion inner membrane</location>
        <topology evidence="1">Multi-pass membrane protein</topology>
    </subcellularLocation>
</comment>
<comment type="function">
    <text evidence="13">Catalyzes the exchange of ADP and ATP across the membrane.</text>
</comment>
<keyword evidence="9" id="KW-0496">Mitochondrion</keyword>
<evidence type="ECO:0000256" key="11">
    <source>
        <dbReference type="ARBA" id="ARBA00024143"/>
    </source>
</evidence>
<evidence type="ECO:0000256" key="2">
    <source>
        <dbReference type="ARBA" id="ARBA00006375"/>
    </source>
</evidence>
<evidence type="ECO:0000256" key="9">
    <source>
        <dbReference type="ARBA" id="ARBA00023128"/>
    </source>
</evidence>
<dbReference type="Gene3D" id="1.50.40.10">
    <property type="entry name" value="Mitochondrial carrier domain"/>
    <property type="match status" value="1"/>
</dbReference>
<gene>
    <name evidence="14" type="ORF">PMAYCL1PPCAC_20603</name>
</gene>
<proteinExistence type="inferred from homology"/>
<accession>A0AAN5CTF2</accession>
<evidence type="ECO:0000313" key="14">
    <source>
        <dbReference type="EMBL" id="GMR50408.1"/>
    </source>
</evidence>
<feature type="non-terminal residue" evidence="14">
    <location>
        <position position="1"/>
    </location>
</feature>
<evidence type="ECO:0000256" key="5">
    <source>
        <dbReference type="ARBA" id="ARBA00022692"/>
    </source>
</evidence>
<evidence type="ECO:0000256" key="4">
    <source>
        <dbReference type="ARBA" id="ARBA00022449"/>
    </source>
</evidence>
<dbReference type="Proteomes" id="UP001328107">
    <property type="component" value="Unassembled WGS sequence"/>
</dbReference>
<evidence type="ECO:0000256" key="7">
    <source>
        <dbReference type="ARBA" id="ARBA00022792"/>
    </source>
</evidence>
<evidence type="ECO:0000256" key="13">
    <source>
        <dbReference type="RuleBase" id="RU368008"/>
    </source>
</evidence>
<sequence>GATVHCIVHPLENAFARPAVIDSAVQRKPRVRGDREGLVGRLLKTMKLKGISRGLFAYLPGTVIHRGLYFGLYDTLKVVVASDGQRLNFFVASALALGTTFCADLVSLPFFALGNAIMIFSENTKFLLKIDDRKIRRNEIIKLLNVGWIDNCFKDFSTNREQLLNKMLNRNSAGLRMHTVAKLFGLRVGAGALVLVVYDEIQKWTC</sequence>
<evidence type="ECO:0000256" key="6">
    <source>
        <dbReference type="ARBA" id="ARBA00022737"/>
    </source>
</evidence>
<dbReference type="AlphaFoldDB" id="A0AAN5CTF2"/>
<keyword evidence="6" id="KW-0677">Repeat</keyword>
<evidence type="ECO:0000256" key="1">
    <source>
        <dbReference type="ARBA" id="ARBA00004448"/>
    </source>
</evidence>
<keyword evidence="7" id="KW-0999">Mitochondrion inner membrane</keyword>
<dbReference type="InterPro" id="IPR018108">
    <property type="entry name" value="MCP_transmembrane"/>
</dbReference>
<dbReference type="EMBL" id="BTRK01000004">
    <property type="protein sequence ID" value="GMR50408.1"/>
    <property type="molecule type" value="Genomic_DNA"/>
</dbReference>
<comment type="similarity">
    <text evidence="2 13">Belongs to the mitochondrial carrier (TC 2.A.29) family.</text>
</comment>
<comment type="catalytic activity">
    <reaction evidence="11">
        <text>ADP(in) + ATP(out) = ADP(out) + ATP(in)</text>
        <dbReference type="Rhea" id="RHEA:34999"/>
        <dbReference type="ChEBI" id="CHEBI:30616"/>
        <dbReference type="ChEBI" id="CHEBI:456216"/>
    </reaction>
    <physiologicalReaction direction="left-to-right" evidence="11">
        <dbReference type="Rhea" id="RHEA:35000"/>
    </physiologicalReaction>
</comment>
<feature type="repeat" description="Solcar" evidence="12">
    <location>
        <begin position="1"/>
        <end position="79"/>
    </location>
</feature>
<dbReference type="SUPFAM" id="SSF103506">
    <property type="entry name" value="Mitochondrial carrier"/>
    <property type="match status" value="1"/>
</dbReference>
<evidence type="ECO:0000313" key="15">
    <source>
        <dbReference type="Proteomes" id="UP001328107"/>
    </source>
</evidence>
<evidence type="ECO:0000256" key="10">
    <source>
        <dbReference type="ARBA" id="ARBA00023136"/>
    </source>
</evidence>
<keyword evidence="15" id="KW-1185">Reference proteome</keyword>